<protein>
    <submittedName>
        <fullName evidence="1">Amy protein</fullName>
    </submittedName>
</protein>
<dbReference type="AlphaFoldDB" id="A0A812KDU9"/>
<keyword evidence="2" id="KW-1185">Reference proteome</keyword>
<feature type="non-terminal residue" evidence="1">
    <location>
        <position position="186"/>
    </location>
</feature>
<dbReference type="EMBL" id="CAJNIZ010003782">
    <property type="protein sequence ID" value="CAE7225936.1"/>
    <property type="molecule type" value="Genomic_DNA"/>
</dbReference>
<dbReference type="Proteomes" id="UP000649617">
    <property type="component" value="Unassembled WGS sequence"/>
</dbReference>
<name>A0A812KDU9_SYMPI</name>
<reference evidence="1" key="1">
    <citation type="submission" date="2021-02" db="EMBL/GenBank/DDBJ databases">
        <authorList>
            <person name="Dougan E. K."/>
            <person name="Rhodes N."/>
            <person name="Thang M."/>
            <person name="Chan C."/>
        </authorList>
    </citation>
    <scope>NUCLEOTIDE SEQUENCE</scope>
</reference>
<evidence type="ECO:0000313" key="1">
    <source>
        <dbReference type="EMBL" id="CAE7225936.1"/>
    </source>
</evidence>
<comment type="caution">
    <text evidence="1">The sequence shown here is derived from an EMBL/GenBank/DDBJ whole genome shotgun (WGS) entry which is preliminary data.</text>
</comment>
<proteinExistence type="predicted"/>
<gene>
    <name evidence="1" type="primary">amy</name>
    <name evidence="1" type="ORF">SPIL2461_LOCUS3198</name>
</gene>
<dbReference type="Gene3D" id="2.60.40.10">
    <property type="entry name" value="Immunoglobulins"/>
    <property type="match status" value="1"/>
</dbReference>
<dbReference type="InterPro" id="IPR036116">
    <property type="entry name" value="FN3_sf"/>
</dbReference>
<dbReference type="SUPFAM" id="SSF49265">
    <property type="entry name" value="Fibronectin type III"/>
    <property type="match status" value="1"/>
</dbReference>
<accession>A0A812KDU9</accession>
<organism evidence="1 2">
    <name type="scientific">Symbiodinium pilosum</name>
    <name type="common">Dinoflagellate</name>
    <dbReference type="NCBI Taxonomy" id="2952"/>
    <lineage>
        <taxon>Eukaryota</taxon>
        <taxon>Sar</taxon>
        <taxon>Alveolata</taxon>
        <taxon>Dinophyceae</taxon>
        <taxon>Suessiales</taxon>
        <taxon>Symbiodiniaceae</taxon>
        <taxon>Symbiodinium</taxon>
    </lineage>
</organism>
<sequence>VGPASVSETISAVAANRPSAPQAFSVDLEALNKGVVDLSWQTPASDGDSAIDAYRVQRMKEWPGTFLSQCSVLLNNLGESGGECSFDDIGPSRTKYRALSLFPPNLASNIQNVGLGVIGNFASNGLGDYNLPPDSYDKARIRQLLQILSLRHAAVSMRLIIQPPLVSHYSASAGAHLHWAYSSCIR</sequence>
<dbReference type="InterPro" id="IPR013783">
    <property type="entry name" value="Ig-like_fold"/>
</dbReference>
<evidence type="ECO:0000313" key="2">
    <source>
        <dbReference type="Proteomes" id="UP000649617"/>
    </source>
</evidence>